<accession>A0AAQ3QK66</accession>
<feature type="domain" description="DUF7894" evidence="1">
    <location>
        <begin position="1"/>
        <end position="237"/>
    </location>
</feature>
<sequence>MKVAPKVIVLVRDADGFGLSFADALCPKSNSNLTRETSSFELSLEKYGVKNSKASGDLIQILDPSGSPQVSIFLLQNYRTPIAACAIKELLSSISGRPTIVLPYVMKSLKVNKEAASELSAKKEVTLYAAEIGGSSELTKAMISGAISAPPSLQIHCEALACLMPMARVLNFPTVLLIASGGQRPNRGVSNPELEALFELGKVVGSHLGLCFCNDKIQQKPIEKSTSDGDSWRALYG</sequence>
<keyword evidence="3" id="KW-1185">Reference proteome</keyword>
<reference evidence="2 3" key="1">
    <citation type="submission" date="2023-10" db="EMBL/GenBank/DDBJ databases">
        <title>Chromosome-scale genome assembly provides insights into flower coloration mechanisms of Canna indica.</title>
        <authorList>
            <person name="Li C."/>
        </authorList>
    </citation>
    <scope>NUCLEOTIDE SEQUENCE [LARGE SCALE GENOMIC DNA]</scope>
    <source>
        <tissue evidence="2">Flower</tissue>
    </source>
</reference>
<dbReference type="AlphaFoldDB" id="A0AAQ3QK66"/>
<protein>
    <recommendedName>
        <fullName evidence="1">DUF7894 domain-containing protein</fullName>
    </recommendedName>
</protein>
<evidence type="ECO:0000259" key="1">
    <source>
        <dbReference type="Pfam" id="PF25428"/>
    </source>
</evidence>
<evidence type="ECO:0000313" key="2">
    <source>
        <dbReference type="EMBL" id="WOL12091.1"/>
    </source>
</evidence>
<dbReference type="PANTHER" id="PTHR37221">
    <property type="entry name" value="OS02G0582400 PROTEIN"/>
    <property type="match status" value="1"/>
</dbReference>
<evidence type="ECO:0000313" key="3">
    <source>
        <dbReference type="Proteomes" id="UP001327560"/>
    </source>
</evidence>
<dbReference type="Pfam" id="PF25428">
    <property type="entry name" value="DUF7894"/>
    <property type="match status" value="1"/>
</dbReference>
<dbReference type="InterPro" id="IPR057216">
    <property type="entry name" value="DUF7894"/>
</dbReference>
<gene>
    <name evidence="2" type="ORF">Cni_G20855</name>
</gene>
<proteinExistence type="predicted"/>
<organism evidence="2 3">
    <name type="scientific">Canna indica</name>
    <name type="common">Indian-shot</name>
    <dbReference type="NCBI Taxonomy" id="4628"/>
    <lineage>
        <taxon>Eukaryota</taxon>
        <taxon>Viridiplantae</taxon>
        <taxon>Streptophyta</taxon>
        <taxon>Embryophyta</taxon>
        <taxon>Tracheophyta</taxon>
        <taxon>Spermatophyta</taxon>
        <taxon>Magnoliopsida</taxon>
        <taxon>Liliopsida</taxon>
        <taxon>Zingiberales</taxon>
        <taxon>Cannaceae</taxon>
        <taxon>Canna</taxon>
    </lineage>
</organism>
<dbReference type="EMBL" id="CP136895">
    <property type="protein sequence ID" value="WOL12091.1"/>
    <property type="molecule type" value="Genomic_DNA"/>
</dbReference>
<dbReference type="Proteomes" id="UP001327560">
    <property type="component" value="Chromosome 6"/>
</dbReference>
<dbReference type="PANTHER" id="PTHR37221:SF1">
    <property type="entry name" value="OS02G0582400 PROTEIN"/>
    <property type="match status" value="1"/>
</dbReference>
<name>A0AAQ3QK66_9LILI</name>